<dbReference type="CDD" id="cd18080">
    <property type="entry name" value="TrmD-like"/>
    <property type="match status" value="1"/>
</dbReference>
<dbReference type="InterPro" id="IPR029026">
    <property type="entry name" value="tRNA_m1G_MTases_N"/>
</dbReference>
<proteinExistence type="inferred from homology"/>
<dbReference type="Proteomes" id="UP000245921">
    <property type="component" value="Unassembled WGS sequence"/>
</dbReference>
<dbReference type="GO" id="GO:0005829">
    <property type="term" value="C:cytosol"/>
    <property type="evidence" value="ECO:0007669"/>
    <property type="project" value="TreeGrafter"/>
</dbReference>
<keyword evidence="11 15" id="KW-0819">tRNA processing</keyword>
<evidence type="ECO:0000256" key="11">
    <source>
        <dbReference type="ARBA" id="ARBA00022694"/>
    </source>
</evidence>
<dbReference type="InterPro" id="IPR029028">
    <property type="entry name" value="Alpha/beta_knot_MTases"/>
</dbReference>
<feature type="binding site" evidence="15 16">
    <location>
        <position position="116"/>
    </location>
    <ligand>
        <name>S-adenosyl-L-methionine</name>
        <dbReference type="ChEBI" id="CHEBI:59789"/>
    </ligand>
</feature>
<evidence type="ECO:0000256" key="13">
    <source>
        <dbReference type="ARBA" id="ARBA00033392"/>
    </source>
</evidence>
<dbReference type="Gene3D" id="3.40.1280.10">
    <property type="match status" value="1"/>
</dbReference>
<gene>
    <name evidence="15" type="primary">trmD</name>
    <name evidence="19" type="ORF">C7380_10516</name>
</gene>
<evidence type="ECO:0000259" key="18">
    <source>
        <dbReference type="Pfam" id="PF01746"/>
    </source>
</evidence>
<organism evidence="19 20">
    <name type="scientific">Oceanotoga teriensis</name>
    <dbReference type="NCBI Taxonomy" id="515440"/>
    <lineage>
        <taxon>Bacteria</taxon>
        <taxon>Thermotogati</taxon>
        <taxon>Thermotogota</taxon>
        <taxon>Thermotogae</taxon>
        <taxon>Petrotogales</taxon>
        <taxon>Petrotogaceae</taxon>
        <taxon>Oceanotoga</taxon>
    </lineage>
</organism>
<evidence type="ECO:0000256" key="2">
    <source>
        <dbReference type="ARBA" id="ARBA00004496"/>
    </source>
</evidence>
<evidence type="ECO:0000256" key="7">
    <source>
        <dbReference type="ARBA" id="ARBA00022490"/>
    </source>
</evidence>
<dbReference type="HAMAP" id="MF_00605">
    <property type="entry name" value="TrmD"/>
    <property type="match status" value="1"/>
</dbReference>
<evidence type="ECO:0000256" key="1">
    <source>
        <dbReference type="ARBA" id="ARBA00002634"/>
    </source>
</evidence>
<keyword evidence="10 15" id="KW-0949">S-adenosyl-L-methionine</keyword>
<comment type="similarity">
    <text evidence="3 15 17">Belongs to the RNA methyltransferase TrmD family.</text>
</comment>
<evidence type="ECO:0000256" key="9">
    <source>
        <dbReference type="ARBA" id="ARBA00022679"/>
    </source>
</evidence>
<keyword evidence="7 15" id="KW-0963">Cytoplasm</keyword>
<dbReference type="FunFam" id="3.40.1280.10:FF:000001">
    <property type="entry name" value="tRNA (guanine-N(1)-)-methyltransferase"/>
    <property type="match status" value="1"/>
</dbReference>
<dbReference type="AlphaFoldDB" id="A0AA45C7G4"/>
<evidence type="ECO:0000256" key="10">
    <source>
        <dbReference type="ARBA" id="ARBA00022691"/>
    </source>
</evidence>
<reference evidence="19 20" key="1">
    <citation type="submission" date="2018-05" db="EMBL/GenBank/DDBJ databases">
        <title>Genomic Encyclopedia of Type Strains, Phase IV (KMG-IV): sequencing the most valuable type-strain genomes for metagenomic binning, comparative biology and taxonomic classification.</title>
        <authorList>
            <person name="Goeker M."/>
        </authorList>
    </citation>
    <scope>NUCLEOTIDE SEQUENCE [LARGE SCALE GENOMIC DNA]</scope>
    <source>
        <strain evidence="19 20">DSM 24906</strain>
    </source>
</reference>
<evidence type="ECO:0000313" key="20">
    <source>
        <dbReference type="Proteomes" id="UP000245921"/>
    </source>
</evidence>
<dbReference type="PIRSF" id="PIRSF000386">
    <property type="entry name" value="tRNA_mtase"/>
    <property type="match status" value="1"/>
</dbReference>
<comment type="subunit">
    <text evidence="4 15 17">Homodimer.</text>
</comment>
<evidence type="ECO:0000256" key="4">
    <source>
        <dbReference type="ARBA" id="ARBA00011738"/>
    </source>
</evidence>
<dbReference type="GO" id="GO:0002939">
    <property type="term" value="P:tRNA N1-guanine methylation"/>
    <property type="evidence" value="ECO:0007669"/>
    <property type="project" value="TreeGrafter"/>
</dbReference>
<evidence type="ECO:0000313" key="19">
    <source>
        <dbReference type="EMBL" id="PWJ95389.1"/>
    </source>
</evidence>
<dbReference type="PANTHER" id="PTHR46417">
    <property type="entry name" value="TRNA (GUANINE-N(1)-)-METHYLTRANSFERASE"/>
    <property type="match status" value="1"/>
</dbReference>
<dbReference type="EC" id="2.1.1.228" evidence="5 15"/>
<dbReference type="InterPro" id="IPR023148">
    <property type="entry name" value="tRNA_m1G_MeTrfase_C_sf"/>
</dbReference>
<dbReference type="EMBL" id="QGGI01000005">
    <property type="protein sequence ID" value="PWJ95389.1"/>
    <property type="molecule type" value="Genomic_DNA"/>
</dbReference>
<evidence type="ECO:0000256" key="14">
    <source>
        <dbReference type="ARBA" id="ARBA00047783"/>
    </source>
</evidence>
<comment type="catalytic activity">
    <reaction evidence="14 15 17">
        <text>guanosine(37) in tRNA + S-adenosyl-L-methionine = N(1)-methylguanosine(37) in tRNA + S-adenosyl-L-homocysteine + H(+)</text>
        <dbReference type="Rhea" id="RHEA:36899"/>
        <dbReference type="Rhea" id="RHEA-COMP:10145"/>
        <dbReference type="Rhea" id="RHEA-COMP:10147"/>
        <dbReference type="ChEBI" id="CHEBI:15378"/>
        <dbReference type="ChEBI" id="CHEBI:57856"/>
        <dbReference type="ChEBI" id="CHEBI:59789"/>
        <dbReference type="ChEBI" id="CHEBI:73542"/>
        <dbReference type="ChEBI" id="CHEBI:74269"/>
        <dbReference type="EC" id="2.1.1.228"/>
    </reaction>
</comment>
<dbReference type="NCBIfam" id="NF000648">
    <property type="entry name" value="PRK00026.1"/>
    <property type="match status" value="1"/>
</dbReference>
<dbReference type="NCBIfam" id="TIGR00088">
    <property type="entry name" value="trmD"/>
    <property type="match status" value="1"/>
</dbReference>
<dbReference type="Pfam" id="PF01746">
    <property type="entry name" value="tRNA_m1G_MT"/>
    <property type="match status" value="1"/>
</dbReference>
<feature type="domain" description="tRNA methyltransferase TRMD/TRM10-type" evidence="18">
    <location>
        <begin position="5"/>
        <end position="226"/>
    </location>
</feature>
<evidence type="ECO:0000256" key="16">
    <source>
        <dbReference type="PIRSR" id="PIRSR000386-1"/>
    </source>
</evidence>
<evidence type="ECO:0000256" key="17">
    <source>
        <dbReference type="RuleBase" id="RU003464"/>
    </source>
</evidence>
<evidence type="ECO:0000256" key="3">
    <source>
        <dbReference type="ARBA" id="ARBA00007630"/>
    </source>
</evidence>
<keyword evidence="20" id="KW-1185">Reference proteome</keyword>
<dbReference type="InterPro" id="IPR016009">
    <property type="entry name" value="tRNA_MeTrfase_TRMD/TRM10"/>
</dbReference>
<sequence length="251" mass="28910">MEQKMKIKVLSIFPNMFNTLFEYGVLKKSIENGIVDFEAINLRDYTDDKHHVTDIPGYGGKSGMVMKVEPFFKYYEEYSKDGEKPYVIMTSPQGIKFDNSVSRYLSEKKKLLFLCGRYEGIDARIEKIVDKEVSIGDFVVTGGEIPAMLMIDSLLRFVPGVVGDNDSVINDSFYNGLLDYSQYTKPYDFNGEKVPEILLSGNHLKIEKYRKKNSLLNTILKRKDLFIKRKLSEEEKELLTEIIGELYNNAK</sequence>
<dbReference type="Gene3D" id="1.10.1270.20">
    <property type="entry name" value="tRNA(m1g37)methyltransferase, domain 2"/>
    <property type="match status" value="1"/>
</dbReference>
<keyword evidence="9 15" id="KW-0808">Transferase</keyword>
<name>A0AA45C7G4_9BACT</name>
<protein>
    <recommendedName>
        <fullName evidence="6 15">tRNA (guanine-N(1)-)-methyltransferase</fullName>
        <ecNumber evidence="5 15">2.1.1.228</ecNumber>
    </recommendedName>
    <alternativeName>
        <fullName evidence="12 15">M1G-methyltransferase</fullName>
    </alternativeName>
    <alternativeName>
        <fullName evidence="13 15">tRNA [GM37] methyltransferase</fullName>
    </alternativeName>
</protein>
<dbReference type="SUPFAM" id="SSF75217">
    <property type="entry name" value="alpha/beta knot"/>
    <property type="match status" value="1"/>
</dbReference>
<dbReference type="GO" id="GO:0052906">
    <property type="term" value="F:tRNA (guanine(37)-N1)-methyltransferase activity"/>
    <property type="evidence" value="ECO:0007669"/>
    <property type="project" value="UniProtKB-UniRule"/>
</dbReference>
<evidence type="ECO:0000256" key="6">
    <source>
        <dbReference type="ARBA" id="ARBA00014679"/>
    </source>
</evidence>
<keyword evidence="8 15" id="KW-0489">Methyltransferase</keyword>
<evidence type="ECO:0000256" key="12">
    <source>
        <dbReference type="ARBA" id="ARBA00029736"/>
    </source>
</evidence>
<dbReference type="InterPro" id="IPR002649">
    <property type="entry name" value="tRNA_m1G_MeTrfase_TrmD"/>
</dbReference>
<accession>A0AA45C7G4</accession>
<feature type="binding site" evidence="15 16">
    <location>
        <begin position="135"/>
        <end position="140"/>
    </location>
    <ligand>
        <name>S-adenosyl-L-methionine</name>
        <dbReference type="ChEBI" id="CHEBI:59789"/>
    </ligand>
</feature>
<comment type="function">
    <text evidence="1 15 17">Specifically methylates guanosine-37 in various tRNAs.</text>
</comment>
<evidence type="ECO:0000256" key="8">
    <source>
        <dbReference type="ARBA" id="ARBA00022603"/>
    </source>
</evidence>
<dbReference type="PANTHER" id="PTHR46417:SF1">
    <property type="entry name" value="TRNA (GUANINE-N(1)-)-METHYLTRANSFERASE"/>
    <property type="match status" value="1"/>
</dbReference>
<comment type="caution">
    <text evidence="19">The sequence shown here is derived from an EMBL/GenBank/DDBJ whole genome shotgun (WGS) entry which is preliminary data.</text>
</comment>
<comment type="subcellular location">
    <subcellularLocation>
        <location evidence="2 15 17">Cytoplasm</location>
    </subcellularLocation>
</comment>
<evidence type="ECO:0000256" key="5">
    <source>
        <dbReference type="ARBA" id="ARBA00012807"/>
    </source>
</evidence>
<evidence type="ECO:0000256" key="15">
    <source>
        <dbReference type="HAMAP-Rule" id="MF_00605"/>
    </source>
</evidence>
<dbReference type="FunFam" id="1.10.1270.20:FF:000001">
    <property type="entry name" value="tRNA (guanine-N(1)-)-methyltransferase"/>
    <property type="match status" value="1"/>
</dbReference>